<feature type="region of interest" description="Disordered" evidence="1">
    <location>
        <begin position="41"/>
        <end position="67"/>
    </location>
</feature>
<feature type="region of interest" description="Disordered" evidence="1">
    <location>
        <begin position="88"/>
        <end position="126"/>
    </location>
</feature>
<feature type="compositionally biased region" description="Basic and acidic residues" evidence="1">
    <location>
        <begin position="51"/>
        <end position="65"/>
    </location>
</feature>
<dbReference type="Proteomes" id="UP001605036">
    <property type="component" value="Unassembled WGS sequence"/>
</dbReference>
<feature type="compositionally biased region" description="Polar residues" evidence="1">
    <location>
        <begin position="116"/>
        <end position="126"/>
    </location>
</feature>
<evidence type="ECO:0000256" key="1">
    <source>
        <dbReference type="SAM" id="MobiDB-lite"/>
    </source>
</evidence>
<keyword evidence="3" id="KW-1185">Reference proteome</keyword>
<feature type="region of interest" description="Disordered" evidence="1">
    <location>
        <begin position="1"/>
        <end position="29"/>
    </location>
</feature>
<protein>
    <submittedName>
        <fullName evidence="2">Uncharacterized protein</fullName>
    </submittedName>
</protein>
<gene>
    <name evidence="2" type="ORF">R1flu_018992</name>
</gene>
<accession>A0ABD1ZHF2</accession>
<name>A0ABD1ZHF2_9MARC</name>
<proteinExistence type="predicted"/>
<evidence type="ECO:0000313" key="2">
    <source>
        <dbReference type="EMBL" id="KAL2650864.1"/>
    </source>
</evidence>
<reference evidence="2 3" key="1">
    <citation type="submission" date="2024-09" db="EMBL/GenBank/DDBJ databases">
        <title>Chromosome-scale assembly of Riccia fluitans.</title>
        <authorList>
            <person name="Paukszto L."/>
            <person name="Sawicki J."/>
            <person name="Karawczyk K."/>
            <person name="Piernik-Szablinska J."/>
            <person name="Szczecinska M."/>
            <person name="Mazdziarz M."/>
        </authorList>
    </citation>
    <scope>NUCLEOTIDE SEQUENCE [LARGE SCALE GENOMIC DNA]</scope>
    <source>
        <strain evidence="2">Rf_01</strain>
        <tissue evidence="2">Aerial parts of the thallus</tissue>
    </source>
</reference>
<comment type="caution">
    <text evidence="2">The sequence shown here is derived from an EMBL/GenBank/DDBJ whole genome shotgun (WGS) entry which is preliminary data.</text>
</comment>
<sequence length="126" mass="14139">MGNHGELGKAKRRPPDTNAPRRNAERDHDCEMMIKSAGECEGMEQQGYSPKHHETANNLAKRHEPGGTFEALNRKLIMKYTMRHATNAQPGIGNELTPRSVPYLSHGPPRRWECSLSPSKPQLRSA</sequence>
<feature type="compositionally biased region" description="Basic and acidic residues" evidence="1">
    <location>
        <begin position="1"/>
        <end position="15"/>
    </location>
</feature>
<organism evidence="2 3">
    <name type="scientific">Riccia fluitans</name>
    <dbReference type="NCBI Taxonomy" id="41844"/>
    <lineage>
        <taxon>Eukaryota</taxon>
        <taxon>Viridiplantae</taxon>
        <taxon>Streptophyta</taxon>
        <taxon>Embryophyta</taxon>
        <taxon>Marchantiophyta</taxon>
        <taxon>Marchantiopsida</taxon>
        <taxon>Marchantiidae</taxon>
        <taxon>Marchantiales</taxon>
        <taxon>Ricciaceae</taxon>
        <taxon>Riccia</taxon>
    </lineage>
</organism>
<dbReference type="EMBL" id="JBHFFA010000001">
    <property type="protein sequence ID" value="KAL2650864.1"/>
    <property type="molecule type" value="Genomic_DNA"/>
</dbReference>
<evidence type="ECO:0000313" key="3">
    <source>
        <dbReference type="Proteomes" id="UP001605036"/>
    </source>
</evidence>
<dbReference type="AlphaFoldDB" id="A0ABD1ZHF2"/>